<organism evidence="3 4">
    <name type="scientific">Lingula anatina</name>
    <name type="common">Brachiopod</name>
    <name type="synonym">Lingula unguis</name>
    <dbReference type="NCBI Taxonomy" id="7574"/>
    <lineage>
        <taxon>Eukaryota</taxon>
        <taxon>Metazoa</taxon>
        <taxon>Spiralia</taxon>
        <taxon>Lophotrochozoa</taxon>
        <taxon>Brachiopoda</taxon>
        <taxon>Linguliformea</taxon>
        <taxon>Lingulata</taxon>
        <taxon>Lingulida</taxon>
        <taxon>Linguloidea</taxon>
        <taxon>Lingulidae</taxon>
        <taxon>Lingula</taxon>
    </lineage>
</organism>
<protein>
    <submittedName>
        <fullName evidence="4">Methyltransferase-like protein 24</fullName>
    </submittedName>
</protein>
<keyword evidence="3" id="KW-1185">Reference proteome</keyword>
<feature type="transmembrane region" description="Helical" evidence="1">
    <location>
        <begin position="6"/>
        <end position="26"/>
    </location>
</feature>
<feature type="domain" description="Methyltransferase" evidence="2">
    <location>
        <begin position="106"/>
        <end position="295"/>
    </location>
</feature>
<keyword evidence="1" id="KW-1133">Transmembrane helix</keyword>
<dbReference type="KEGG" id="lak:106152905"/>
<dbReference type="Pfam" id="PF13383">
    <property type="entry name" value="Methyltransf_22"/>
    <property type="match status" value="1"/>
</dbReference>
<dbReference type="InterPro" id="IPR026913">
    <property type="entry name" value="METTL24"/>
</dbReference>
<dbReference type="InterPro" id="IPR029063">
    <property type="entry name" value="SAM-dependent_MTases_sf"/>
</dbReference>
<evidence type="ECO:0000313" key="3">
    <source>
        <dbReference type="Proteomes" id="UP000085678"/>
    </source>
</evidence>
<accession>A0A1S3H7K9</accession>
<evidence type="ECO:0000313" key="4">
    <source>
        <dbReference type="RefSeq" id="XP_013382100.1"/>
    </source>
</evidence>
<dbReference type="OrthoDB" id="10006218at2759"/>
<dbReference type="GeneID" id="106152905"/>
<keyword evidence="1" id="KW-0812">Transmembrane</keyword>
<dbReference type="PANTHER" id="PTHR32026">
    <property type="entry name" value="METHYLTRANSFERASE-LIKE PROTEIN 24"/>
    <property type="match status" value="1"/>
</dbReference>
<gene>
    <name evidence="4" type="primary">LOC106152905</name>
</gene>
<dbReference type="AlphaFoldDB" id="A0A1S3H7K9"/>
<dbReference type="RefSeq" id="XP_013382100.1">
    <property type="nucleotide sequence ID" value="XM_013526646.1"/>
</dbReference>
<dbReference type="InterPro" id="IPR025714">
    <property type="entry name" value="Methyltranfer_dom"/>
</dbReference>
<dbReference type="SUPFAM" id="SSF53335">
    <property type="entry name" value="S-adenosyl-L-methionine-dependent methyltransferases"/>
    <property type="match status" value="1"/>
</dbReference>
<sequence>MSGRGIWKLLAIFVVVLLVGFSVLWMREAKDMGTLRSLLRNGAVNNNWLNVKLAREKHQLRKASTIKPTPRKTFYNLADDIDYSREAVPRLSKPGAISDKIELDYFRYLQNLQFDCRHRIRAGTGETGDGGWEVCLDPPYNMKPGKCLVYSFGISTNWSFDDYMDKTRNCTVHCFDPSIGKKDFKRSPNIYFHNLGISGSNETNDKKWQLYTLGSIKRLLGHENVTLDYLKMDVEWSEWPSLQAMYREGVLSQVKQFALEFHGIPKKQADVDIINKLYELGFRIFYTKRNFYNRANSGLTQRTVYMCMEVHLVNINFLKQDVKSGHRQ</sequence>
<name>A0A1S3H7K9_LINAN</name>
<dbReference type="Proteomes" id="UP000085678">
    <property type="component" value="Unplaced"/>
</dbReference>
<evidence type="ECO:0000256" key="1">
    <source>
        <dbReference type="SAM" id="Phobius"/>
    </source>
</evidence>
<keyword evidence="1" id="KW-0472">Membrane</keyword>
<evidence type="ECO:0000259" key="2">
    <source>
        <dbReference type="Pfam" id="PF13383"/>
    </source>
</evidence>
<dbReference type="InParanoid" id="A0A1S3H7K9"/>
<dbReference type="PANTHER" id="PTHR32026:SF10">
    <property type="entry name" value="METHYLTRANSFERASE-LIKE PROTEIN 24-RELATED"/>
    <property type="match status" value="1"/>
</dbReference>
<reference evidence="4" key="1">
    <citation type="submission" date="2025-08" db="UniProtKB">
        <authorList>
            <consortium name="RefSeq"/>
        </authorList>
    </citation>
    <scope>IDENTIFICATION</scope>
    <source>
        <tissue evidence="4">Gonads</tissue>
    </source>
</reference>
<proteinExistence type="predicted"/>